<dbReference type="EMBL" id="MN738791">
    <property type="protein sequence ID" value="QHT37227.1"/>
    <property type="molecule type" value="Genomic_DNA"/>
</dbReference>
<sequence length="203" mass="24469">MVNNSKITIRTIGKKPFRRLPKSVKLGFSLTILAGFIYGVIYLVRYLISRYKKRIYNKKKRRKELRQQLREESKIYREEQARQHMQPMTGDSRDYNWNYKTGKTYYRNWCENYSEQRKVLANLTKSGKQSDLDNLNSFNCEYYHKCSNPRRKKWLEDSCGENGHLSRFNEEDEDNPDNQFVNPCRCLNEPSFYIKNETNLNED</sequence>
<reference evidence="3" key="1">
    <citation type="journal article" date="2020" name="Nature">
        <title>Giant virus diversity and host interactions through global metagenomics.</title>
        <authorList>
            <person name="Schulz F."/>
            <person name="Roux S."/>
            <person name="Paez-Espino D."/>
            <person name="Jungbluth S."/>
            <person name="Walsh D.A."/>
            <person name="Denef V.J."/>
            <person name="McMahon K.D."/>
            <person name="Konstantinidis K.T."/>
            <person name="Eloe-Fadrosh E.A."/>
            <person name="Kyrpides N.C."/>
            <person name="Woyke T."/>
        </authorList>
    </citation>
    <scope>NUCLEOTIDE SEQUENCE</scope>
    <source>
        <strain evidence="3">GVMAG-S-ERX555967-131</strain>
    </source>
</reference>
<proteinExistence type="predicted"/>
<accession>A0A6C0F5X0</accession>
<evidence type="ECO:0000256" key="1">
    <source>
        <dbReference type="SAM" id="Coils"/>
    </source>
</evidence>
<keyword evidence="2" id="KW-1133">Transmembrane helix</keyword>
<keyword evidence="1" id="KW-0175">Coiled coil</keyword>
<name>A0A6C0F5X0_9ZZZZ</name>
<feature type="transmembrane region" description="Helical" evidence="2">
    <location>
        <begin position="26"/>
        <end position="48"/>
    </location>
</feature>
<keyword evidence="2" id="KW-0812">Transmembrane</keyword>
<feature type="coiled-coil region" evidence="1">
    <location>
        <begin position="48"/>
        <end position="82"/>
    </location>
</feature>
<organism evidence="3">
    <name type="scientific">viral metagenome</name>
    <dbReference type="NCBI Taxonomy" id="1070528"/>
    <lineage>
        <taxon>unclassified sequences</taxon>
        <taxon>metagenomes</taxon>
        <taxon>organismal metagenomes</taxon>
    </lineage>
</organism>
<dbReference type="AlphaFoldDB" id="A0A6C0F5X0"/>
<keyword evidence="2" id="KW-0472">Membrane</keyword>
<evidence type="ECO:0000256" key="2">
    <source>
        <dbReference type="SAM" id="Phobius"/>
    </source>
</evidence>
<protein>
    <submittedName>
        <fullName evidence="3">Uncharacterized protein</fullName>
    </submittedName>
</protein>
<evidence type="ECO:0000313" key="3">
    <source>
        <dbReference type="EMBL" id="QHT37227.1"/>
    </source>
</evidence>